<sequence>MPTYLVLNFGLGGEPVDPPDLGEHGPVRETEAEGETPGPQTTYDGELFLADELPVEPQQEDGAQTQDDAHQR</sequence>
<feature type="region of interest" description="Disordered" evidence="1">
    <location>
        <begin position="10"/>
        <end position="72"/>
    </location>
</feature>
<dbReference type="Proteomes" id="UP001292094">
    <property type="component" value="Unassembled WGS sequence"/>
</dbReference>
<organism evidence="2 3">
    <name type="scientific">Petrolisthes manimaculis</name>
    <dbReference type="NCBI Taxonomy" id="1843537"/>
    <lineage>
        <taxon>Eukaryota</taxon>
        <taxon>Metazoa</taxon>
        <taxon>Ecdysozoa</taxon>
        <taxon>Arthropoda</taxon>
        <taxon>Crustacea</taxon>
        <taxon>Multicrustacea</taxon>
        <taxon>Malacostraca</taxon>
        <taxon>Eumalacostraca</taxon>
        <taxon>Eucarida</taxon>
        <taxon>Decapoda</taxon>
        <taxon>Pleocyemata</taxon>
        <taxon>Anomura</taxon>
        <taxon>Galatheoidea</taxon>
        <taxon>Porcellanidae</taxon>
        <taxon>Petrolisthes</taxon>
    </lineage>
</organism>
<evidence type="ECO:0000313" key="3">
    <source>
        <dbReference type="Proteomes" id="UP001292094"/>
    </source>
</evidence>
<accession>A0AAE1U7C6</accession>
<keyword evidence="3" id="KW-1185">Reference proteome</keyword>
<evidence type="ECO:0000313" key="2">
    <source>
        <dbReference type="EMBL" id="KAK4308855.1"/>
    </source>
</evidence>
<proteinExistence type="predicted"/>
<feature type="compositionally biased region" description="Basic and acidic residues" evidence="1">
    <location>
        <begin position="21"/>
        <end position="31"/>
    </location>
</feature>
<name>A0AAE1U7C6_9EUCA</name>
<reference evidence="2" key="1">
    <citation type="submission" date="2023-11" db="EMBL/GenBank/DDBJ databases">
        <title>Genome assemblies of two species of porcelain crab, Petrolisthes cinctipes and Petrolisthes manimaculis (Anomura: Porcellanidae).</title>
        <authorList>
            <person name="Angst P."/>
        </authorList>
    </citation>
    <scope>NUCLEOTIDE SEQUENCE</scope>
    <source>
        <strain evidence="2">PB745_02</strain>
        <tissue evidence="2">Gill</tissue>
    </source>
</reference>
<comment type="caution">
    <text evidence="2">The sequence shown here is derived from an EMBL/GenBank/DDBJ whole genome shotgun (WGS) entry which is preliminary data.</text>
</comment>
<evidence type="ECO:0000256" key="1">
    <source>
        <dbReference type="SAM" id="MobiDB-lite"/>
    </source>
</evidence>
<dbReference type="EMBL" id="JAWZYT010001836">
    <property type="protein sequence ID" value="KAK4308855.1"/>
    <property type="molecule type" value="Genomic_DNA"/>
</dbReference>
<gene>
    <name evidence="2" type="ORF">Pmani_019469</name>
</gene>
<dbReference type="AlphaFoldDB" id="A0AAE1U7C6"/>
<protein>
    <submittedName>
        <fullName evidence="2">Uncharacterized protein</fullName>
    </submittedName>
</protein>